<dbReference type="PROSITE" id="PS00079">
    <property type="entry name" value="MULTICOPPER_OXIDASE1"/>
    <property type="match status" value="1"/>
</dbReference>
<dbReference type="InterPro" id="IPR050845">
    <property type="entry name" value="Cu-binding_ET"/>
</dbReference>
<evidence type="ECO:0000313" key="5">
    <source>
        <dbReference type="EMBL" id="OAF13010.1"/>
    </source>
</evidence>
<name>A0A176Z1R7_9BRAD</name>
<comment type="caution">
    <text evidence="5">The sequence shown here is derived from an EMBL/GenBank/DDBJ whole genome shotgun (WGS) entry which is preliminary data.</text>
</comment>
<evidence type="ECO:0000259" key="4">
    <source>
        <dbReference type="Pfam" id="PF00127"/>
    </source>
</evidence>
<gene>
    <name evidence="5" type="ORF">AYJ54_45565</name>
</gene>
<keyword evidence="1" id="KW-0479">Metal-binding</keyword>
<dbReference type="STRING" id="1505087.AYJ54_45565"/>
<proteinExistence type="predicted"/>
<dbReference type="SUPFAM" id="SSF49503">
    <property type="entry name" value="Cupredoxins"/>
    <property type="match status" value="1"/>
</dbReference>
<evidence type="ECO:0000256" key="3">
    <source>
        <dbReference type="SAM" id="MobiDB-lite"/>
    </source>
</evidence>
<feature type="domain" description="Blue (type 1) copper" evidence="4">
    <location>
        <begin position="30"/>
        <end position="135"/>
    </location>
</feature>
<organism evidence="5 6">
    <name type="scientific">Bradyrhizobium centrolobii</name>
    <dbReference type="NCBI Taxonomy" id="1505087"/>
    <lineage>
        <taxon>Bacteria</taxon>
        <taxon>Pseudomonadati</taxon>
        <taxon>Pseudomonadota</taxon>
        <taxon>Alphaproteobacteria</taxon>
        <taxon>Hyphomicrobiales</taxon>
        <taxon>Nitrobacteraceae</taxon>
        <taxon>Bradyrhizobium</taxon>
    </lineage>
</organism>
<dbReference type="GO" id="GO:0005507">
    <property type="term" value="F:copper ion binding"/>
    <property type="evidence" value="ECO:0007669"/>
    <property type="project" value="InterPro"/>
</dbReference>
<dbReference type="EMBL" id="LUUB01000038">
    <property type="protein sequence ID" value="OAF13010.1"/>
    <property type="molecule type" value="Genomic_DNA"/>
</dbReference>
<keyword evidence="2" id="KW-0186">Copper</keyword>
<dbReference type="Pfam" id="PF00127">
    <property type="entry name" value="Copper-bind"/>
    <property type="match status" value="1"/>
</dbReference>
<dbReference type="InterPro" id="IPR008972">
    <property type="entry name" value="Cupredoxin"/>
</dbReference>
<dbReference type="Gene3D" id="2.60.40.420">
    <property type="entry name" value="Cupredoxins - blue copper proteins"/>
    <property type="match status" value="1"/>
</dbReference>
<dbReference type="InterPro" id="IPR000923">
    <property type="entry name" value="BlueCu_1"/>
</dbReference>
<reference evidence="5 6" key="1">
    <citation type="submission" date="2016-03" db="EMBL/GenBank/DDBJ databases">
        <title>Draft Genome Sequence of the Strain BR 10245 (Bradyrhizobium sp.) isolated from nodules of Centrolobium paraense.</title>
        <authorList>
            <person name="Simoes-Araujo J.L.Sr."/>
            <person name="Barauna A.C."/>
            <person name="Silva K."/>
            <person name="Zilli J.E."/>
        </authorList>
    </citation>
    <scope>NUCLEOTIDE SEQUENCE [LARGE SCALE GENOMIC DNA]</scope>
    <source>
        <strain evidence="5 6">BR 10245</strain>
    </source>
</reference>
<dbReference type="AlphaFoldDB" id="A0A176Z1R7"/>
<evidence type="ECO:0000256" key="1">
    <source>
        <dbReference type="ARBA" id="ARBA00022723"/>
    </source>
</evidence>
<keyword evidence="6" id="KW-1185">Reference proteome</keyword>
<feature type="region of interest" description="Disordered" evidence="3">
    <location>
        <begin position="1"/>
        <end position="21"/>
    </location>
</feature>
<evidence type="ECO:0000256" key="2">
    <source>
        <dbReference type="ARBA" id="ARBA00023008"/>
    </source>
</evidence>
<accession>A0A176Z1R7</accession>
<dbReference type="GO" id="GO:0009055">
    <property type="term" value="F:electron transfer activity"/>
    <property type="evidence" value="ECO:0007669"/>
    <property type="project" value="InterPro"/>
</dbReference>
<protein>
    <submittedName>
        <fullName evidence="5">Copper resistance protein</fullName>
    </submittedName>
</protein>
<dbReference type="PANTHER" id="PTHR38439">
    <property type="entry name" value="AURACYANIN-B"/>
    <property type="match status" value="1"/>
</dbReference>
<dbReference type="Proteomes" id="UP000076959">
    <property type="component" value="Unassembled WGS sequence"/>
</dbReference>
<evidence type="ECO:0000313" key="6">
    <source>
        <dbReference type="Proteomes" id="UP000076959"/>
    </source>
</evidence>
<sequence length="135" mass="15170">MHAHEGEEHFSAGEPGDPNKPFRVVEITMRENYSRMSYQPNALEVKRGEQIKFVITNAGLLAHEFILADTADNLKHAALMKKYPDMEHDDPNGKTVQPGVKAEMLWRFTKTGTFEFSCLIPGHREAGMVGTVTVK</sequence>
<dbReference type="PANTHER" id="PTHR38439:SF3">
    <property type="entry name" value="COPPER-RESISTANT CUPROPROTEIN COPI"/>
    <property type="match status" value="1"/>
</dbReference>
<dbReference type="CDD" id="cd04211">
    <property type="entry name" value="Cupredoxin_like_2"/>
    <property type="match status" value="1"/>
</dbReference>
<dbReference type="InterPro" id="IPR033138">
    <property type="entry name" value="Cu_oxidase_CS"/>
</dbReference>
<feature type="compositionally biased region" description="Basic and acidic residues" evidence="3">
    <location>
        <begin position="1"/>
        <end position="11"/>
    </location>
</feature>